<dbReference type="AlphaFoldDB" id="A0A139AW91"/>
<dbReference type="EMBL" id="KQ965734">
    <property type="protein sequence ID" value="KXS20988.1"/>
    <property type="molecule type" value="Genomic_DNA"/>
</dbReference>
<organism evidence="2 3">
    <name type="scientific">Gonapodya prolifera (strain JEL478)</name>
    <name type="common">Monoblepharis prolifera</name>
    <dbReference type="NCBI Taxonomy" id="1344416"/>
    <lineage>
        <taxon>Eukaryota</taxon>
        <taxon>Fungi</taxon>
        <taxon>Fungi incertae sedis</taxon>
        <taxon>Chytridiomycota</taxon>
        <taxon>Chytridiomycota incertae sedis</taxon>
        <taxon>Monoblepharidomycetes</taxon>
        <taxon>Monoblepharidales</taxon>
        <taxon>Gonapodyaceae</taxon>
        <taxon>Gonapodya</taxon>
    </lineage>
</organism>
<evidence type="ECO:0000313" key="3">
    <source>
        <dbReference type="Proteomes" id="UP000070544"/>
    </source>
</evidence>
<dbReference type="CDD" id="cd03024">
    <property type="entry name" value="DsbA_FrnE"/>
    <property type="match status" value="1"/>
</dbReference>
<keyword evidence="3" id="KW-1185">Reference proteome</keyword>
<name>A0A139AW91_GONPJ</name>
<feature type="domain" description="DSBA-like thioredoxin" evidence="1">
    <location>
        <begin position="8"/>
        <end position="210"/>
    </location>
</feature>
<dbReference type="PANTHER" id="PTHR13887">
    <property type="entry name" value="GLUTATHIONE S-TRANSFERASE KAPPA"/>
    <property type="match status" value="1"/>
</dbReference>
<dbReference type="OrthoDB" id="1930760at2759"/>
<protein>
    <submittedName>
        <fullName evidence="2">Putative thioredoxin</fullName>
    </submittedName>
</protein>
<dbReference type="GO" id="GO:0016491">
    <property type="term" value="F:oxidoreductase activity"/>
    <property type="evidence" value="ECO:0007669"/>
    <property type="project" value="InterPro"/>
</dbReference>
<dbReference type="SUPFAM" id="SSF52833">
    <property type="entry name" value="Thioredoxin-like"/>
    <property type="match status" value="1"/>
</dbReference>
<dbReference type="Pfam" id="PF01323">
    <property type="entry name" value="DSBA"/>
    <property type="match status" value="1"/>
</dbReference>
<sequence length="218" mass="25092">MPPRAISIDIVSDTICPWCFIGKRRLEKAFSIVNRPEVQYNITWHPFQLDPTLPSEGISKRESYIRKFGKERIEKMIPQMQATGRADGVEFSYDGLIANTIDSHRLINYVQNKLQDKEKTNALMEELFKDYFERSKNIGDRNVLSDAASRVGLDRTQIMEYLSSDVDREQTITECSSWSRRGVTGVPYFLFEKKYALSGAQPPDLLAELIEEVLDKNT</sequence>
<evidence type="ECO:0000313" key="2">
    <source>
        <dbReference type="EMBL" id="KXS20988.1"/>
    </source>
</evidence>
<dbReference type="OMA" id="QKYAISG"/>
<dbReference type="Proteomes" id="UP000070544">
    <property type="component" value="Unassembled WGS sequence"/>
</dbReference>
<reference evidence="2 3" key="1">
    <citation type="journal article" date="2015" name="Genome Biol. Evol.">
        <title>Phylogenomic analyses indicate that early fungi evolved digesting cell walls of algal ancestors of land plants.</title>
        <authorList>
            <person name="Chang Y."/>
            <person name="Wang S."/>
            <person name="Sekimoto S."/>
            <person name="Aerts A.L."/>
            <person name="Choi C."/>
            <person name="Clum A."/>
            <person name="LaButti K.M."/>
            <person name="Lindquist E.A."/>
            <person name="Yee Ngan C."/>
            <person name="Ohm R.A."/>
            <person name="Salamov A.A."/>
            <person name="Grigoriev I.V."/>
            <person name="Spatafora J.W."/>
            <person name="Berbee M.L."/>
        </authorList>
    </citation>
    <scope>NUCLEOTIDE SEQUENCE [LARGE SCALE GENOMIC DNA]</scope>
    <source>
        <strain evidence="2 3">JEL478</strain>
    </source>
</reference>
<evidence type="ECO:0000259" key="1">
    <source>
        <dbReference type="Pfam" id="PF01323"/>
    </source>
</evidence>
<dbReference type="InterPro" id="IPR036249">
    <property type="entry name" value="Thioredoxin-like_sf"/>
</dbReference>
<proteinExistence type="predicted"/>
<dbReference type="InterPro" id="IPR001853">
    <property type="entry name" value="DSBA-like_thioredoxin_dom"/>
</dbReference>
<gene>
    <name evidence="2" type="ORF">M427DRAFT_151690</name>
</gene>
<dbReference type="PANTHER" id="PTHR13887:SF41">
    <property type="entry name" value="THIOREDOXIN SUPERFAMILY PROTEIN"/>
    <property type="match status" value="1"/>
</dbReference>
<dbReference type="STRING" id="1344416.A0A139AW91"/>
<accession>A0A139AW91</accession>
<dbReference type="Gene3D" id="3.40.30.10">
    <property type="entry name" value="Glutaredoxin"/>
    <property type="match status" value="1"/>
</dbReference>